<dbReference type="EMBL" id="JASPKZ010009377">
    <property type="protein sequence ID" value="KAJ9577082.1"/>
    <property type="molecule type" value="Genomic_DNA"/>
</dbReference>
<dbReference type="PANTHER" id="PTHR21879">
    <property type="entry name" value="FI03362P-RELATED-RELATED"/>
    <property type="match status" value="1"/>
</dbReference>
<dbReference type="Pfam" id="PF07898">
    <property type="entry name" value="DUF1676"/>
    <property type="match status" value="1"/>
</dbReference>
<feature type="region of interest" description="Disordered" evidence="1">
    <location>
        <begin position="73"/>
        <end position="93"/>
    </location>
</feature>
<dbReference type="AlphaFoldDB" id="A0AAD7ZBD9"/>
<accession>A0AAD7ZBD9</accession>
<evidence type="ECO:0000313" key="3">
    <source>
        <dbReference type="Proteomes" id="UP001233999"/>
    </source>
</evidence>
<protein>
    <submittedName>
        <fullName evidence="2">Uncharacterized protein</fullName>
    </submittedName>
</protein>
<organism evidence="2 3">
    <name type="scientific">Diploptera punctata</name>
    <name type="common">Pacific beetle cockroach</name>
    <dbReference type="NCBI Taxonomy" id="6984"/>
    <lineage>
        <taxon>Eukaryota</taxon>
        <taxon>Metazoa</taxon>
        <taxon>Ecdysozoa</taxon>
        <taxon>Arthropoda</taxon>
        <taxon>Hexapoda</taxon>
        <taxon>Insecta</taxon>
        <taxon>Pterygota</taxon>
        <taxon>Neoptera</taxon>
        <taxon>Polyneoptera</taxon>
        <taxon>Dictyoptera</taxon>
        <taxon>Blattodea</taxon>
        <taxon>Blaberoidea</taxon>
        <taxon>Blaberidae</taxon>
        <taxon>Diplopterinae</taxon>
        <taxon>Diploptera</taxon>
    </lineage>
</organism>
<feature type="compositionally biased region" description="Basic and acidic residues" evidence="1">
    <location>
        <begin position="82"/>
        <end position="93"/>
    </location>
</feature>
<sequence>MGGILLLGGLMKGGMIALGMKALALLAGKALIIAKIALVLAAIIGISKIAGDNHKENTTYEIVKHPHVSHAHTHSSSYLDGGHGHYESSGHGHEHYKRSLELPEAAMYPHLLAYRGHLQQQNTNEQ</sequence>
<evidence type="ECO:0000313" key="2">
    <source>
        <dbReference type="EMBL" id="KAJ9577082.1"/>
    </source>
</evidence>
<comment type="caution">
    <text evidence="2">The sequence shown here is derived from an EMBL/GenBank/DDBJ whole genome shotgun (WGS) entry which is preliminary data.</text>
</comment>
<keyword evidence="3" id="KW-1185">Reference proteome</keyword>
<name>A0AAD7ZBD9_DIPPU</name>
<proteinExistence type="predicted"/>
<dbReference type="InterPro" id="IPR012464">
    <property type="entry name" value="DUF1676"/>
</dbReference>
<dbReference type="Proteomes" id="UP001233999">
    <property type="component" value="Unassembled WGS sequence"/>
</dbReference>
<reference evidence="2" key="2">
    <citation type="submission" date="2023-05" db="EMBL/GenBank/DDBJ databases">
        <authorList>
            <person name="Fouks B."/>
        </authorList>
    </citation>
    <scope>NUCLEOTIDE SEQUENCE</scope>
    <source>
        <strain evidence="2">Stay&amp;Tobe</strain>
        <tissue evidence="2">Testes</tissue>
    </source>
</reference>
<reference evidence="2" key="1">
    <citation type="journal article" date="2023" name="IScience">
        <title>Live-bearing cockroach genome reveals convergent evolutionary mechanisms linked to viviparity in insects and beyond.</title>
        <authorList>
            <person name="Fouks B."/>
            <person name="Harrison M.C."/>
            <person name="Mikhailova A.A."/>
            <person name="Marchal E."/>
            <person name="English S."/>
            <person name="Carruthers M."/>
            <person name="Jennings E.C."/>
            <person name="Chiamaka E.L."/>
            <person name="Frigard R.A."/>
            <person name="Pippel M."/>
            <person name="Attardo G.M."/>
            <person name="Benoit J.B."/>
            <person name="Bornberg-Bauer E."/>
            <person name="Tobe S.S."/>
        </authorList>
    </citation>
    <scope>NUCLEOTIDE SEQUENCE</scope>
    <source>
        <strain evidence="2">Stay&amp;Tobe</strain>
    </source>
</reference>
<evidence type="ECO:0000256" key="1">
    <source>
        <dbReference type="SAM" id="MobiDB-lite"/>
    </source>
</evidence>
<dbReference type="GO" id="GO:0016020">
    <property type="term" value="C:membrane"/>
    <property type="evidence" value="ECO:0007669"/>
    <property type="project" value="TreeGrafter"/>
</dbReference>
<gene>
    <name evidence="2" type="ORF">L9F63_006362</name>
</gene>